<dbReference type="EnsemblMetazoa" id="SSS_2914s_mrna">
    <property type="protein sequence ID" value="KAF7490228.1"/>
    <property type="gene ID" value="SSS_2914"/>
</dbReference>
<dbReference type="Gene3D" id="3.40.1280.30">
    <property type="match status" value="1"/>
</dbReference>
<keyword evidence="3" id="KW-1185">Reference proteome</keyword>
<evidence type="ECO:0000313" key="1">
    <source>
        <dbReference type="EMBL" id="KAF7490228.1"/>
    </source>
</evidence>
<evidence type="ECO:0000313" key="3">
    <source>
        <dbReference type="Proteomes" id="UP000070412"/>
    </source>
</evidence>
<protein>
    <submittedName>
        <fullName evidence="1 2">Uncharacterized protein</fullName>
    </submittedName>
</protein>
<reference evidence="1" key="2">
    <citation type="submission" date="2020-01" db="EMBL/GenBank/DDBJ databases">
        <authorList>
            <person name="Korhonen P.K.K."/>
            <person name="Guangxu M.G."/>
            <person name="Wang T.W."/>
            <person name="Stroehlein A.J.S."/>
            <person name="Young N.D."/>
            <person name="Ang C.-S.A."/>
            <person name="Fernando D.W.F."/>
            <person name="Lu H.L."/>
            <person name="Taylor S.T."/>
            <person name="Ehtesham M.E.M."/>
            <person name="Najaraj S.H.N."/>
            <person name="Harsha G.H.G."/>
            <person name="Madugundu A.M."/>
            <person name="Renuse S.R."/>
            <person name="Holt D.H."/>
            <person name="Pandey A.P."/>
            <person name="Papenfuss A.P."/>
            <person name="Gasser R.B.G."/>
            <person name="Fischer K.F."/>
        </authorList>
    </citation>
    <scope>NUCLEOTIDE SEQUENCE</scope>
    <source>
        <strain evidence="1">SSS_KF_BRIS2020</strain>
    </source>
</reference>
<accession>A0A834VDY4</accession>
<gene>
    <name evidence="1" type="ORF">SSS_2914</name>
</gene>
<dbReference type="OrthoDB" id="6498625at2759"/>
<dbReference type="InterPro" id="IPR038459">
    <property type="entry name" value="MT_TRM10-typ_sf"/>
</dbReference>
<organism evidence="1">
    <name type="scientific">Sarcoptes scabiei</name>
    <name type="common">Itch mite</name>
    <name type="synonym">Acarus scabiei</name>
    <dbReference type="NCBI Taxonomy" id="52283"/>
    <lineage>
        <taxon>Eukaryota</taxon>
        <taxon>Metazoa</taxon>
        <taxon>Ecdysozoa</taxon>
        <taxon>Arthropoda</taxon>
        <taxon>Chelicerata</taxon>
        <taxon>Arachnida</taxon>
        <taxon>Acari</taxon>
        <taxon>Acariformes</taxon>
        <taxon>Sarcoptiformes</taxon>
        <taxon>Astigmata</taxon>
        <taxon>Psoroptidia</taxon>
        <taxon>Sarcoptoidea</taxon>
        <taxon>Sarcoptidae</taxon>
        <taxon>Sarcoptinae</taxon>
        <taxon>Sarcoptes</taxon>
    </lineage>
</organism>
<dbReference type="AlphaFoldDB" id="A0A834VDY4"/>
<reference evidence="3" key="1">
    <citation type="journal article" date="2020" name="PLoS Negl. Trop. Dis.">
        <title>High-quality nuclear genome for Sarcoptes scabiei-A critical resource for a neglected parasite.</title>
        <authorList>
            <person name="Korhonen P.K."/>
            <person name="Gasser R.B."/>
            <person name="Ma G."/>
            <person name="Wang T."/>
            <person name="Stroehlein A.J."/>
            <person name="Young N.D."/>
            <person name="Ang C.S."/>
            <person name="Fernando D.D."/>
            <person name="Lu H.C."/>
            <person name="Taylor S."/>
            <person name="Reynolds S.L."/>
            <person name="Mofiz E."/>
            <person name="Najaraj S.H."/>
            <person name="Gowda H."/>
            <person name="Madugundu A."/>
            <person name="Renuse S."/>
            <person name="Holt D."/>
            <person name="Pandey A."/>
            <person name="Papenfuss A.T."/>
            <person name="Fischer K."/>
        </authorList>
    </citation>
    <scope>NUCLEOTIDE SEQUENCE [LARGE SCALE GENOMIC DNA]</scope>
</reference>
<proteinExistence type="predicted"/>
<dbReference type="EMBL" id="WVUK01000062">
    <property type="protein sequence ID" value="KAF7490228.1"/>
    <property type="molecule type" value="Genomic_DNA"/>
</dbReference>
<name>A0A834VDY4_SARSC</name>
<sequence length="403" mass="47789">MLRNILTVSFTEAKSIVKRFSSISITIDESVVNRLNKSNEDLASIIRFGRKLKNFNADEFSSLYDSSLLPSKTESELRKIEAKIRLICAEYEYLCLLHSRVPTEISTESMEYMLSIDPARRQLFLMNKYFRELNRTKVKCKKKIKRIMKPSPLEDKRIGIFPDDSQKISYGLFKNSLFQRHQDNTRLKLQLAINSYLQNPTLAFDWRLPSQLLNPSQLNHKTLTKLAYKVFLICNRNLRLNNRNSFNMLHLNLKSRSEIFEILNTIFNKSFVDALFFEHCETFAGKLFHYSKFIYVDPFAQETLDSNEIEELDRSMIIINPFVELYGWKKTALNEMFNQKRLEFSNFVPIVFRRLPLHDQLKPEKHLVLSFFIDYLRDVYCNSMSWSESLTKNIPKKYYENQF</sequence>
<reference evidence="2" key="3">
    <citation type="submission" date="2022-06" db="UniProtKB">
        <authorList>
            <consortium name="EnsemblMetazoa"/>
        </authorList>
    </citation>
    <scope>IDENTIFICATION</scope>
</reference>
<dbReference type="Proteomes" id="UP000070412">
    <property type="component" value="Unassembled WGS sequence"/>
</dbReference>
<evidence type="ECO:0000313" key="2">
    <source>
        <dbReference type="EnsemblMetazoa" id="KAF7490228.1"/>
    </source>
</evidence>